<dbReference type="AlphaFoldDB" id="A0AAJ7BIF3"/>
<dbReference type="Proteomes" id="UP000694920">
    <property type="component" value="Unplaced"/>
</dbReference>
<organism evidence="2 3">
    <name type="scientific">Cephus cinctus</name>
    <name type="common">Wheat stem sawfly</name>
    <dbReference type="NCBI Taxonomy" id="211228"/>
    <lineage>
        <taxon>Eukaryota</taxon>
        <taxon>Metazoa</taxon>
        <taxon>Ecdysozoa</taxon>
        <taxon>Arthropoda</taxon>
        <taxon>Hexapoda</taxon>
        <taxon>Insecta</taxon>
        <taxon>Pterygota</taxon>
        <taxon>Neoptera</taxon>
        <taxon>Endopterygota</taxon>
        <taxon>Hymenoptera</taxon>
        <taxon>Cephoidea</taxon>
        <taxon>Cephidae</taxon>
        <taxon>Cephus</taxon>
    </lineage>
</organism>
<feature type="region of interest" description="Disordered" evidence="1">
    <location>
        <begin position="222"/>
        <end position="280"/>
    </location>
</feature>
<gene>
    <name evidence="3" type="primary">LOC107263607</name>
</gene>
<feature type="compositionally biased region" description="Basic residues" evidence="1">
    <location>
        <begin position="42"/>
        <end position="51"/>
    </location>
</feature>
<sequence length="280" mass="32862">MYNECCKYKRAKKITIKNCKRKKAHTVINDYDCESKEQIPQKSKRHKKSKSRLSPVPKNNLTNAENILLRIQPPMADREKYINPRHVFCFLEGLKHPCPVTPKTKPYPAKPKSRERIRAATTKQVSSNEKNKTNKEKNEKKVEENKENKNNRPNKGNKKKEQKKEKKTSSRRKNKREKDKFWCSKVTEKSTKPKESEVDENDYCKDTICSFDSEVYLAGCGLTKEDKENIEKNRQQNSRQSDKKNKNVKEDANRGKNKKRNDNTENLKEVNATNDKDSKE</sequence>
<dbReference type="GeneID" id="107263607"/>
<feature type="compositionally biased region" description="Basic and acidic residues" evidence="1">
    <location>
        <begin position="129"/>
        <end position="150"/>
    </location>
</feature>
<evidence type="ECO:0000313" key="3">
    <source>
        <dbReference type="RefSeq" id="XP_015586461.1"/>
    </source>
</evidence>
<proteinExistence type="predicted"/>
<evidence type="ECO:0000256" key="1">
    <source>
        <dbReference type="SAM" id="MobiDB-lite"/>
    </source>
</evidence>
<dbReference type="KEGG" id="ccin:107263607"/>
<reference evidence="3" key="1">
    <citation type="submission" date="2025-08" db="UniProtKB">
        <authorList>
            <consortium name="RefSeq"/>
        </authorList>
    </citation>
    <scope>IDENTIFICATION</scope>
</reference>
<protein>
    <submittedName>
        <fullName evidence="3">Nucleolar protein 58</fullName>
    </submittedName>
</protein>
<feature type="compositionally biased region" description="Basic and acidic residues" evidence="1">
    <location>
        <begin position="176"/>
        <end position="196"/>
    </location>
</feature>
<name>A0AAJ7BIF3_CEPCN</name>
<accession>A0AAJ7BIF3</accession>
<dbReference type="RefSeq" id="XP_015586461.1">
    <property type="nucleotide sequence ID" value="XM_015730975.2"/>
</dbReference>
<keyword evidence="2" id="KW-1185">Reference proteome</keyword>
<feature type="compositionally biased region" description="Basic and acidic residues" evidence="1">
    <location>
        <begin position="223"/>
        <end position="280"/>
    </location>
</feature>
<feature type="region of interest" description="Disordered" evidence="1">
    <location>
        <begin position="36"/>
        <end position="59"/>
    </location>
</feature>
<evidence type="ECO:0000313" key="2">
    <source>
        <dbReference type="Proteomes" id="UP000694920"/>
    </source>
</evidence>
<feature type="region of interest" description="Disordered" evidence="1">
    <location>
        <begin position="100"/>
        <end position="200"/>
    </location>
</feature>